<evidence type="ECO:0000259" key="7">
    <source>
        <dbReference type="PROSITE" id="PS51762"/>
    </source>
</evidence>
<dbReference type="EMBL" id="KV407463">
    <property type="protein sequence ID" value="KZF20212.1"/>
    <property type="molecule type" value="Genomic_DNA"/>
</dbReference>
<keyword evidence="5" id="KW-0326">Glycosidase</keyword>
<comment type="catalytic activity">
    <reaction evidence="1">
        <text>Endohydrolysis of (1-&gt;3)- or (1-&gt;4)-linkages in beta-D-glucans when the glucose residue whose reducing group is involved in the linkage to be hydrolyzed is itself substituted at C-3.</text>
        <dbReference type="EC" id="3.2.1.6"/>
    </reaction>
</comment>
<protein>
    <recommendedName>
        <fullName evidence="3">endo-1,3(4)-beta-glucanase</fullName>
        <ecNumber evidence="3">3.2.1.6</ecNumber>
    </recommendedName>
</protein>
<evidence type="ECO:0000256" key="3">
    <source>
        <dbReference type="ARBA" id="ARBA00012599"/>
    </source>
</evidence>
<evidence type="ECO:0000256" key="6">
    <source>
        <dbReference type="SAM" id="Phobius"/>
    </source>
</evidence>
<dbReference type="GO" id="GO:0052861">
    <property type="term" value="F:endo-1,3(4)-beta-glucanase activity"/>
    <property type="evidence" value="ECO:0007669"/>
    <property type="project" value="UniProtKB-EC"/>
</dbReference>
<dbReference type="FunFam" id="2.60.120.200:FF:000114">
    <property type="entry name" value="Probable endo-1,3(4)-beta-glucanase NFIA_089530"/>
    <property type="match status" value="1"/>
</dbReference>
<dbReference type="GO" id="GO:0009251">
    <property type="term" value="P:glucan catabolic process"/>
    <property type="evidence" value="ECO:0007669"/>
    <property type="project" value="TreeGrafter"/>
</dbReference>
<keyword evidence="6" id="KW-0472">Membrane</keyword>
<feature type="transmembrane region" description="Helical" evidence="6">
    <location>
        <begin position="48"/>
        <end position="68"/>
    </location>
</feature>
<dbReference type="AlphaFoldDB" id="A0A165ABH7"/>
<keyword evidence="9" id="KW-1185">Reference proteome</keyword>
<dbReference type="Pfam" id="PF26113">
    <property type="entry name" value="GH16_XgeA"/>
    <property type="match status" value="1"/>
</dbReference>
<evidence type="ECO:0000256" key="5">
    <source>
        <dbReference type="ARBA" id="ARBA00023295"/>
    </source>
</evidence>
<keyword evidence="6" id="KW-0812">Transmembrane</keyword>
<name>A0A165ABH7_XYLHT</name>
<dbReference type="Proteomes" id="UP000076632">
    <property type="component" value="Unassembled WGS sequence"/>
</dbReference>
<comment type="similarity">
    <text evidence="2">Belongs to the glycosyl hydrolase 16 family.</text>
</comment>
<keyword evidence="6" id="KW-1133">Transmembrane helix</keyword>
<sequence length="385" mass="42373">MSYPQSGYNSRMSLVSEPHHARPDAYGFEETKQATGSKWHPRNWGRKTWIGVLAAVAVVIIVVVVGAVEGTKANRYPAYKKLNYTLKDTYEGTSFFDDFDYFSGYDPAAGFVHYVDRAGSQWLNLTYASDTSAVLKVDATNADSSTGRRSVRISSKKTYNEGLFVFDILHSPYGCGTWPALWLSDPSNWPMNGEIDIVEANNAASSGNQMTLHTTNHCKMNVKRKQSGKTLENNCWNGTNSNAGCGVQGSASTYGQDLNKNGGGVYATELRSDGIRIWFFPRSSIPSDIDTSANNSTSSTVPDPSSWGEPLADFPTTDCNIGSHFRNQSIIANIDLCGQLAGLEQFYSTESHCPGTCTSFVANNYTAFQDAYWEFRSFRVYQAQG</sequence>
<dbReference type="PANTHER" id="PTHR10963">
    <property type="entry name" value="GLYCOSYL HYDROLASE-RELATED"/>
    <property type="match status" value="1"/>
</dbReference>
<evidence type="ECO:0000256" key="1">
    <source>
        <dbReference type="ARBA" id="ARBA00000124"/>
    </source>
</evidence>
<reference evidence="8 9" key="1">
    <citation type="journal article" date="2016" name="Fungal Biol.">
        <title>The genome of Xylona heveae provides a window into fungal endophytism.</title>
        <authorList>
            <person name="Gazis R."/>
            <person name="Kuo A."/>
            <person name="Riley R."/>
            <person name="LaButti K."/>
            <person name="Lipzen A."/>
            <person name="Lin J."/>
            <person name="Amirebrahimi M."/>
            <person name="Hesse C.N."/>
            <person name="Spatafora J.W."/>
            <person name="Henrissat B."/>
            <person name="Hainaut M."/>
            <person name="Grigoriev I.V."/>
            <person name="Hibbett D.S."/>
        </authorList>
    </citation>
    <scope>NUCLEOTIDE SEQUENCE [LARGE SCALE GENOMIC DNA]</scope>
    <source>
        <strain evidence="8 9">TC161</strain>
    </source>
</reference>
<dbReference type="Gene3D" id="2.60.120.200">
    <property type="match status" value="1"/>
</dbReference>
<dbReference type="EC" id="3.2.1.6" evidence="3"/>
<dbReference type="OMA" id="TEAYWEF"/>
<organism evidence="8 9">
    <name type="scientific">Xylona heveae (strain CBS 132557 / TC161)</name>
    <dbReference type="NCBI Taxonomy" id="1328760"/>
    <lineage>
        <taxon>Eukaryota</taxon>
        <taxon>Fungi</taxon>
        <taxon>Dikarya</taxon>
        <taxon>Ascomycota</taxon>
        <taxon>Pezizomycotina</taxon>
        <taxon>Xylonomycetes</taxon>
        <taxon>Xylonales</taxon>
        <taxon>Xylonaceae</taxon>
        <taxon>Xylona</taxon>
    </lineage>
</organism>
<evidence type="ECO:0000313" key="9">
    <source>
        <dbReference type="Proteomes" id="UP000076632"/>
    </source>
</evidence>
<gene>
    <name evidence="8" type="ORF">L228DRAFT_24471</name>
</gene>
<dbReference type="PANTHER" id="PTHR10963:SF42">
    <property type="entry name" value="PUTATIVE (AFU_ORTHOLOGUE AFUA_5G02280)-RELATED"/>
    <property type="match status" value="1"/>
</dbReference>
<dbReference type="STRING" id="1328760.A0A165ABH7"/>
<evidence type="ECO:0000313" key="8">
    <source>
        <dbReference type="EMBL" id="KZF20212.1"/>
    </source>
</evidence>
<feature type="domain" description="GH16" evidence="7">
    <location>
        <begin position="69"/>
        <end position="342"/>
    </location>
</feature>
<dbReference type="OrthoDB" id="192832at2759"/>
<dbReference type="GeneID" id="28897126"/>
<accession>A0A165ABH7</accession>
<evidence type="ECO:0000256" key="2">
    <source>
        <dbReference type="ARBA" id="ARBA00006865"/>
    </source>
</evidence>
<dbReference type="SUPFAM" id="SSF49899">
    <property type="entry name" value="Concanavalin A-like lectins/glucanases"/>
    <property type="match status" value="1"/>
</dbReference>
<dbReference type="InParanoid" id="A0A165ABH7"/>
<keyword evidence="4 8" id="KW-0378">Hydrolase</keyword>
<dbReference type="InterPro" id="IPR050546">
    <property type="entry name" value="Glycosyl_Hydrlase_16"/>
</dbReference>
<dbReference type="PROSITE" id="PS51762">
    <property type="entry name" value="GH16_2"/>
    <property type="match status" value="1"/>
</dbReference>
<dbReference type="InterPro" id="IPR000757">
    <property type="entry name" value="Beta-glucanase-like"/>
</dbReference>
<proteinExistence type="inferred from homology"/>
<evidence type="ECO:0000256" key="4">
    <source>
        <dbReference type="ARBA" id="ARBA00022801"/>
    </source>
</evidence>
<dbReference type="RefSeq" id="XP_018185767.1">
    <property type="nucleotide sequence ID" value="XM_018331989.1"/>
</dbReference>
<dbReference type="CDD" id="cd02181">
    <property type="entry name" value="GH16_fungal_Lam16A_glucanase"/>
    <property type="match status" value="1"/>
</dbReference>
<dbReference type="InterPro" id="IPR013320">
    <property type="entry name" value="ConA-like_dom_sf"/>
</dbReference>